<dbReference type="AlphaFoldDB" id="A0A6P1M8H6"/>
<protein>
    <recommendedName>
        <fullName evidence="4">Glycosyltransferase RgtA/B/C/D-like domain-containing protein</fullName>
    </recommendedName>
</protein>
<reference evidence="2 3" key="1">
    <citation type="submission" date="2020-01" db="EMBL/GenBank/DDBJ databases">
        <title>Ponticoccus aerotolerans gen. nov., sp. nov., an anaerobic bacterium and proposal of Ponticoccusceae fam. nov., Ponticoccusles ord. nov. and Ponticoccuse classis nov. in the phylum Kiritimatiellaeota.</title>
        <authorList>
            <person name="Zhou L.Y."/>
            <person name="Du Z.J."/>
        </authorList>
    </citation>
    <scope>NUCLEOTIDE SEQUENCE [LARGE SCALE GENOMIC DNA]</scope>
    <source>
        <strain evidence="2 3">S-5007</strain>
    </source>
</reference>
<evidence type="ECO:0000313" key="2">
    <source>
        <dbReference type="EMBL" id="QHI70197.1"/>
    </source>
</evidence>
<feature type="transmembrane region" description="Helical" evidence="1">
    <location>
        <begin position="152"/>
        <end position="168"/>
    </location>
</feature>
<organism evidence="2 3">
    <name type="scientific">Tichowtungia aerotolerans</name>
    <dbReference type="NCBI Taxonomy" id="2697043"/>
    <lineage>
        <taxon>Bacteria</taxon>
        <taxon>Pseudomonadati</taxon>
        <taxon>Kiritimatiellota</taxon>
        <taxon>Tichowtungiia</taxon>
        <taxon>Tichowtungiales</taxon>
        <taxon>Tichowtungiaceae</taxon>
        <taxon>Tichowtungia</taxon>
    </lineage>
</organism>
<feature type="transmembrane region" description="Helical" evidence="1">
    <location>
        <begin position="174"/>
        <end position="192"/>
    </location>
</feature>
<feature type="transmembrane region" description="Helical" evidence="1">
    <location>
        <begin position="299"/>
        <end position="321"/>
    </location>
</feature>
<keyword evidence="1" id="KW-0472">Membrane</keyword>
<evidence type="ECO:0000313" key="3">
    <source>
        <dbReference type="Proteomes" id="UP000464954"/>
    </source>
</evidence>
<dbReference type="KEGG" id="taer:GT409_12355"/>
<sequence length="389" mass="43145">MNNRSGLLFGLWFSLALPSIAVFKKAGGEWALAYFIFSLVGVWAVTALFRLAQRRIAIRWGLRGLATLCALSATVTFFVVHPIIDETGIRVGAVEVGASDTDDAIDVGISALLAGKNPYRESTFLGNPLTPLPGAFLMASPFYLLKNSALQNLFWIGLLILLFARTVGRPASASALLILLILGSPCVLYRIVQGGDYFSNNIYILLAMMALWKGSPERGTFWLPAAVFAGIAYASRPNFLFLGPMMLLLLSRKYSWRHSFRIHMISGATFCLLVLPFWIHDPSSFSPLHLAEKVEFGSFGSILRWMVPAVGLTVSVMFGMWGDEGDNCALFRYAFWIQLLMVFMVMLFASIHAGHLRWYAEPVLAFLFMFFGVYGYGVPLFRKLVESGI</sequence>
<dbReference type="EMBL" id="CP047593">
    <property type="protein sequence ID" value="QHI70197.1"/>
    <property type="molecule type" value="Genomic_DNA"/>
</dbReference>
<keyword evidence="1" id="KW-0812">Transmembrane</keyword>
<feature type="transmembrane region" description="Helical" evidence="1">
    <location>
        <begin position="221"/>
        <end position="250"/>
    </location>
</feature>
<feature type="transmembrane region" description="Helical" evidence="1">
    <location>
        <begin position="31"/>
        <end position="52"/>
    </location>
</feature>
<name>A0A6P1M8H6_9BACT</name>
<feature type="transmembrane region" description="Helical" evidence="1">
    <location>
        <begin position="262"/>
        <end position="279"/>
    </location>
</feature>
<feature type="transmembrane region" description="Helical" evidence="1">
    <location>
        <begin position="64"/>
        <end position="84"/>
    </location>
</feature>
<gene>
    <name evidence="2" type="ORF">GT409_12355</name>
</gene>
<accession>A0A6P1M8H6</accession>
<feature type="transmembrane region" description="Helical" evidence="1">
    <location>
        <begin position="363"/>
        <end position="381"/>
    </location>
</feature>
<dbReference type="RefSeq" id="WP_160629375.1">
    <property type="nucleotide sequence ID" value="NZ_CP047593.1"/>
</dbReference>
<evidence type="ECO:0008006" key="4">
    <source>
        <dbReference type="Google" id="ProtNLM"/>
    </source>
</evidence>
<proteinExistence type="predicted"/>
<dbReference type="Proteomes" id="UP000464954">
    <property type="component" value="Chromosome"/>
</dbReference>
<keyword evidence="1" id="KW-1133">Transmembrane helix</keyword>
<feature type="transmembrane region" description="Helical" evidence="1">
    <location>
        <begin position="333"/>
        <end position="351"/>
    </location>
</feature>
<keyword evidence="3" id="KW-1185">Reference proteome</keyword>
<evidence type="ECO:0000256" key="1">
    <source>
        <dbReference type="SAM" id="Phobius"/>
    </source>
</evidence>